<feature type="transmembrane region" description="Helical" evidence="2">
    <location>
        <begin position="135"/>
        <end position="156"/>
    </location>
</feature>
<dbReference type="EMBL" id="JBHTRV010000002">
    <property type="protein sequence ID" value="MFE5978575.1"/>
    <property type="molecule type" value="Genomic_DNA"/>
</dbReference>
<evidence type="ECO:0000256" key="2">
    <source>
        <dbReference type="SAM" id="Phobius"/>
    </source>
</evidence>
<comment type="caution">
    <text evidence="3">The sequence shown here is derived from an EMBL/GenBank/DDBJ whole genome shotgun (WGS) entry which is preliminary data.</text>
</comment>
<keyword evidence="2" id="KW-0472">Membrane</keyword>
<name>A0ABW6IM08_STRWE</name>
<dbReference type="Pfam" id="PF04341">
    <property type="entry name" value="DUF485"/>
    <property type="match status" value="1"/>
</dbReference>
<sequence>MSYHQSFPGPPPVPQPRNAGRHRQEAASQSWEGGSPSWGADPQEAWDPSPRAWDSSPRAWDSSPQGWDSAQQPWEASPQPQPPATDDRDDLHRLGAAYRRLRRVATFTALGYFVVFLFLSGYAPSVMTGNITGGLTIGLVLGLLQLPVALAAIALYERIARNRVDPLAAAIRERAEQAAAAAAPRPERPSRSGRPVWQQPTGGARA</sequence>
<gene>
    <name evidence="3" type="ORF">ACFQ63_02570</name>
</gene>
<evidence type="ECO:0000313" key="3">
    <source>
        <dbReference type="EMBL" id="MFE5978575.1"/>
    </source>
</evidence>
<reference evidence="3 4" key="1">
    <citation type="submission" date="2024-09" db="EMBL/GenBank/DDBJ databases">
        <title>The Natural Products Discovery Center: Release of the First 8490 Sequenced Strains for Exploring Actinobacteria Biosynthetic Diversity.</title>
        <authorList>
            <person name="Kalkreuter E."/>
            <person name="Kautsar S.A."/>
            <person name="Yang D."/>
            <person name="Bader C.D."/>
            <person name="Teijaro C.N."/>
            <person name="Fluegel L."/>
            <person name="Davis C.M."/>
            <person name="Simpson J.R."/>
            <person name="Lauterbach L."/>
            <person name="Steele A.D."/>
            <person name="Gui C."/>
            <person name="Meng S."/>
            <person name="Li G."/>
            <person name="Viehrig K."/>
            <person name="Ye F."/>
            <person name="Su P."/>
            <person name="Kiefer A.F."/>
            <person name="Nichols A."/>
            <person name="Cepeda A.J."/>
            <person name="Yan W."/>
            <person name="Fan B."/>
            <person name="Jiang Y."/>
            <person name="Adhikari A."/>
            <person name="Zheng C.-J."/>
            <person name="Schuster L."/>
            <person name="Cowan T.M."/>
            <person name="Smanski M.J."/>
            <person name="Chevrette M.G."/>
            <person name="De Carvalho L.P.S."/>
            <person name="Shen B."/>
        </authorList>
    </citation>
    <scope>NUCLEOTIDE SEQUENCE [LARGE SCALE GENOMIC DNA]</scope>
    <source>
        <strain evidence="3 4">NPDC056472</strain>
    </source>
</reference>
<organism evidence="3 4">
    <name type="scientific">Streptomyces wedmorensis</name>
    <dbReference type="NCBI Taxonomy" id="43759"/>
    <lineage>
        <taxon>Bacteria</taxon>
        <taxon>Bacillati</taxon>
        <taxon>Actinomycetota</taxon>
        <taxon>Actinomycetes</taxon>
        <taxon>Kitasatosporales</taxon>
        <taxon>Streptomycetaceae</taxon>
        <taxon>Streptomyces</taxon>
    </lineage>
</organism>
<protein>
    <submittedName>
        <fullName evidence="3">DUF485 domain-containing protein</fullName>
    </submittedName>
</protein>
<feature type="transmembrane region" description="Helical" evidence="2">
    <location>
        <begin position="104"/>
        <end position="123"/>
    </location>
</feature>
<feature type="region of interest" description="Disordered" evidence="1">
    <location>
        <begin position="178"/>
        <end position="206"/>
    </location>
</feature>
<keyword evidence="2" id="KW-1133">Transmembrane helix</keyword>
<keyword evidence="2" id="KW-0812">Transmembrane</keyword>
<dbReference type="RefSeq" id="WP_386251208.1">
    <property type="nucleotide sequence ID" value="NZ_JBHTRV010000002.1"/>
</dbReference>
<feature type="compositionally biased region" description="Polar residues" evidence="1">
    <location>
        <begin position="62"/>
        <end position="74"/>
    </location>
</feature>
<accession>A0ABW6IM08</accession>
<proteinExistence type="predicted"/>
<feature type="region of interest" description="Disordered" evidence="1">
    <location>
        <begin position="1"/>
        <end position="89"/>
    </location>
</feature>
<keyword evidence="4" id="KW-1185">Reference proteome</keyword>
<evidence type="ECO:0000313" key="4">
    <source>
        <dbReference type="Proteomes" id="UP001600424"/>
    </source>
</evidence>
<evidence type="ECO:0000256" key="1">
    <source>
        <dbReference type="SAM" id="MobiDB-lite"/>
    </source>
</evidence>
<dbReference type="InterPro" id="IPR007436">
    <property type="entry name" value="DUF485"/>
</dbReference>
<dbReference type="Proteomes" id="UP001600424">
    <property type="component" value="Unassembled WGS sequence"/>
</dbReference>